<gene>
    <name evidence="2" type="ORF">VC83_02231</name>
</gene>
<dbReference type="GeneID" id="36285314"/>
<name>A0A177AK77_9PEZI</name>
<dbReference type="RefSeq" id="XP_024326849.1">
    <property type="nucleotide sequence ID" value="XM_024465898.1"/>
</dbReference>
<sequence length="228" mass="25388">MPTYLIHGFRWYRISIRQYVATYDVEDAAPDWIVTPASSHALLNSLYTLHDFIPPCQQPTSTSLSSSSTATLTPPFHSPTRTTTAPAPAPAPRDTGLSPPQPYAYVGDALVRISLSADIGAEIAAYESRQGCRREGASIGELRRLGREEGWIGKLAGHLEPKERVGWFVVVCGDEERSFGRGGGEREEREGVVEAVVRKERRGFRRFFGGRDREEEVEVRRVSKSRRG</sequence>
<evidence type="ECO:0000256" key="1">
    <source>
        <dbReference type="SAM" id="MobiDB-lite"/>
    </source>
</evidence>
<protein>
    <submittedName>
        <fullName evidence="2">Uncharacterized protein</fullName>
    </submittedName>
</protein>
<dbReference type="VEuPathDB" id="FungiDB:GMDG_03296"/>
<feature type="compositionally biased region" description="Low complexity" evidence="1">
    <location>
        <begin position="58"/>
        <end position="86"/>
    </location>
</feature>
<dbReference type="AlphaFoldDB" id="A0A177AK77"/>
<accession>A0A177AK77</accession>
<feature type="region of interest" description="Disordered" evidence="1">
    <location>
        <begin position="58"/>
        <end position="99"/>
    </location>
</feature>
<organism evidence="2">
    <name type="scientific">Pseudogymnoascus destructans</name>
    <dbReference type="NCBI Taxonomy" id="655981"/>
    <lineage>
        <taxon>Eukaryota</taxon>
        <taxon>Fungi</taxon>
        <taxon>Dikarya</taxon>
        <taxon>Ascomycota</taxon>
        <taxon>Pezizomycotina</taxon>
        <taxon>Leotiomycetes</taxon>
        <taxon>Thelebolales</taxon>
        <taxon>Thelebolaceae</taxon>
        <taxon>Pseudogymnoascus</taxon>
    </lineage>
</organism>
<reference evidence="2" key="1">
    <citation type="submission" date="2016-03" db="EMBL/GenBank/DDBJ databases">
        <title>Updated assembly of Pseudogymnoascus destructans, the fungus causing white-nose syndrome of bats.</title>
        <authorList>
            <person name="Palmer J.M."/>
            <person name="Drees K.P."/>
            <person name="Foster J.T."/>
            <person name="Lindner D.L."/>
        </authorList>
    </citation>
    <scope>NUCLEOTIDE SEQUENCE [LARGE SCALE GENOMIC DNA]</scope>
    <source>
        <strain evidence="2">20631-21</strain>
    </source>
</reference>
<dbReference type="OrthoDB" id="371463at2759"/>
<evidence type="ECO:0000313" key="2">
    <source>
        <dbReference type="EMBL" id="OAF61574.1"/>
    </source>
</evidence>
<proteinExistence type="predicted"/>
<dbReference type="Proteomes" id="UP000077154">
    <property type="component" value="Unassembled WGS sequence"/>
</dbReference>
<dbReference type="EMBL" id="KV441389">
    <property type="protein sequence ID" value="OAF61574.1"/>
    <property type="molecule type" value="Genomic_DNA"/>
</dbReference>